<dbReference type="Proteomes" id="UP000694557">
    <property type="component" value="Unassembled WGS sequence"/>
</dbReference>
<keyword evidence="3" id="KW-1185">Reference proteome</keyword>
<dbReference type="AlphaFoldDB" id="A0A8C7G7M0"/>
<proteinExistence type="predicted"/>
<reference evidence="2" key="1">
    <citation type="submission" date="2025-08" db="UniProtKB">
        <authorList>
            <consortium name="Ensembl"/>
        </authorList>
    </citation>
    <scope>IDENTIFICATION</scope>
</reference>
<accession>A0A8C7G7M0</accession>
<sequence length="109" mass="12337">MEVAHTASETFTDSQRKKTPSAPHHALPIEPHGTKQMVNTYISFILYLYLPETYTKLKSNSAIQAEPPALHFSGFKLGKDYQRSLVSFSNELQQCVDCSKRTKDKALTF</sequence>
<protein>
    <submittedName>
        <fullName evidence="2">Uncharacterized protein</fullName>
    </submittedName>
</protein>
<feature type="region of interest" description="Disordered" evidence="1">
    <location>
        <begin position="1"/>
        <end position="31"/>
    </location>
</feature>
<organism evidence="2 3">
    <name type="scientific">Oncorhynchus kisutch</name>
    <name type="common">Coho salmon</name>
    <name type="synonym">Salmo kisutch</name>
    <dbReference type="NCBI Taxonomy" id="8019"/>
    <lineage>
        <taxon>Eukaryota</taxon>
        <taxon>Metazoa</taxon>
        <taxon>Chordata</taxon>
        <taxon>Craniata</taxon>
        <taxon>Vertebrata</taxon>
        <taxon>Euteleostomi</taxon>
        <taxon>Actinopterygii</taxon>
        <taxon>Neopterygii</taxon>
        <taxon>Teleostei</taxon>
        <taxon>Protacanthopterygii</taxon>
        <taxon>Salmoniformes</taxon>
        <taxon>Salmonidae</taxon>
        <taxon>Salmoninae</taxon>
        <taxon>Oncorhynchus</taxon>
    </lineage>
</organism>
<reference evidence="2" key="2">
    <citation type="submission" date="2025-09" db="UniProtKB">
        <authorList>
            <consortium name="Ensembl"/>
        </authorList>
    </citation>
    <scope>IDENTIFICATION</scope>
</reference>
<evidence type="ECO:0000313" key="2">
    <source>
        <dbReference type="Ensembl" id="ENSOKIP00005039000.1"/>
    </source>
</evidence>
<dbReference type="Ensembl" id="ENSOKIT00005041148.1">
    <property type="protein sequence ID" value="ENSOKIP00005039000.1"/>
    <property type="gene ID" value="ENSOKIG00005016609.1"/>
</dbReference>
<evidence type="ECO:0000313" key="3">
    <source>
        <dbReference type="Proteomes" id="UP000694557"/>
    </source>
</evidence>
<name>A0A8C7G7M0_ONCKI</name>
<evidence type="ECO:0000256" key="1">
    <source>
        <dbReference type="SAM" id="MobiDB-lite"/>
    </source>
</evidence>